<dbReference type="InterPro" id="IPR029039">
    <property type="entry name" value="Flavoprotein-like_sf"/>
</dbReference>
<accession>A0A844CZU2</accession>
<keyword evidence="2" id="KW-0560">Oxidoreductase</keyword>
<evidence type="ECO:0000259" key="3">
    <source>
        <dbReference type="Pfam" id="PF02525"/>
    </source>
</evidence>
<dbReference type="Pfam" id="PF02525">
    <property type="entry name" value="Flavodoxin_2"/>
    <property type="match status" value="1"/>
</dbReference>
<evidence type="ECO:0000313" key="4">
    <source>
        <dbReference type="EMBL" id="MRU15143.1"/>
    </source>
</evidence>
<evidence type="ECO:0000256" key="2">
    <source>
        <dbReference type="ARBA" id="ARBA00023002"/>
    </source>
</evidence>
<dbReference type="OrthoDB" id="9798454at2"/>
<name>A0A844CZU2_9RHOB</name>
<dbReference type="PANTHER" id="PTHR10204">
    <property type="entry name" value="NAD P H OXIDOREDUCTASE-RELATED"/>
    <property type="match status" value="1"/>
</dbReference>
<organism evidence="4 5">
    <name type="scientific">Roseovarius bejariae</name>
    <dbReference type="NCBI Taxonomy" id="2576383"/>
    <lineage>
        <taxon>Bacteria</taxon>
        <taxon>Pseudomonadati</taxon>
        <taxon>Pseudomonadota</taxon>
        <taxon>Alphaproteobacteria</taxon>
        <taxon>Rhodobacterales</taxon>
        <taxon>Roseobacteraceae</taxon>
        <taxon>Roseovarius</taxon>
    </lineage>
</organism>
<dbReference type="AlphaFoldDB" id="A0A844CZU2"/>
<dbReference type="InterPro" id="IPR051545">
    <property type="entry name" value="NAD(P)H_dehydrogenase_qn"/>
</dbReference>
<dbReference type="GO" id="GO:0003955">
    <property type="term" value="F:NAD(P)H dehydrogenase (quinone) activity"/>
    <property type="evidence" value="ECO:0007669"/>
    <property type="project" value="TreeGrafter"/>
</dbReference>
<evidence type="ECO:0000313" key="5">
    <source>
        <dbReference type="Proteomes" id="UP000564704"/>
    </source>
</evidence>
<dbReference type="EMBL" id="SZWE01000001">
    <property type="protein sequence ID" value="MRU15143.1"/>
    <property type="molecule type" value="Genomic_DNA"/>
</dbReference>
<dbReference type="Proteomes" id="UP000564704">
    <property type="component" value="Unassembled WGS sequence"/>
</dbReference>
<protein>
    <submittedName>
        <fullName evidence="4">Flavodoxin family protein</fullName>
    </submittedName>
</protein>
<proteinExistence type="inferred from homology"/>
<keyword evidence="5" id="KW-1185">Reference proteome</keyword>
<feature type="domain" description="Flavodoxin-like fold" evidence="3">
    <location>
        <begin position="4"/>
        <end position="179"/>
    </location>
</feature>
<dbReference type="InterPro" id="IPR003680">
    <property type="entry name" value="Flavodoxin_fold"/>
</dbReference>
<dbReference type="SUPFAM" id="SSF52218">
    <property type="entry name" value="Flavoproteins"/>
    <property type="match status" value="1"/>
</dbReference>
<dbReference type="GO" id="GO:0005829">
    <property type="term" value="C:cytosol"/>
    <property type="evidence" value="ECO:0007669"/>
    <property type="project" value="TreeGrafter"/>
</dbReference>
<comment type="caution">
    <text evidence="4">The sequence shown here is derived from an EMBL/GenBank/DDBJ whole genome shotgun (WGS) entry which is preliminary data.</text>
</comment>
<gene>
    <name evidence="4" type="ORF">FDP25_06835</name>
</gene>
<evidence type="ECO:0000256" key="1">
    <source>
        <dbReference type="ARBA" id="ARBA00006252"/>
    </source>
</evidence>
<dbReference type="RefSeq" id="WP_154150182.1">
    <property type="nucleotide sequence ID" value="NZ_SZWE01000001.1"/>
</dbReference>
<comment type="similarity">
    <text evidence="1">Belongs to the NAD(P)H dehydrogenase (quinone) family.</text>
</comment>
<reference evidence="4 5" key="1">
    <citation type="submission" date="2019-05" db="EMBL/GenBank/DDBJ databases">
        <title>Roseovarius bejariae sp. nov., a moderately halophylic bacterium isolated from a saline soil in Rambla Salada (Murcia).</title>
        <authorList>
            <person name="Castro D.J."/>
            <person name="Gomez-Altuve A."/>
            <person name="Reina J.C."/>
            <person name="Rodriguez M."/>
            <person name="Sampedro I."/>
            <person name="Llamas I."/>
            <person name="Martinez-Checa F."/>
        </authorList>
    </citation>
    <scope>NUCLEOTIDE SEQUENCE [LARGE SCALE GENOMIC DNA]</scope>
    <source>
        <strain evidence="4 5">A21</strain>
    </source>
</reference>
<dbReference type="Gene3D" id="3.40.50.360">
    <property type="match status" value="1"/>
</dbReference>
<dbReference type="PANTHER" id="PTHR10204:SF34">
    <property type="entry name" value="NAD(P)H DEHYDROGENASE [QUINONE] 1 ISOFORM 1"/>
    <property type="match status" value="1"/>
</dbReference>
<sequence length="197" mass="21677">MERKRIFILDGHPAQGTLSQSLAEAYADAARAKGHEVRLAHLSDLDFDMDYEQAGYVNSKPLEPGLEQVMADIEWCQHLVMVAPMWWGSLPAKLKGLFDRAFLPGRAFDTRNLSKIGMPAPMLQGRTARVIVTSDTPGWFLRLRYGNAMIRQIRGQILAFVGIKPAKVSYFAGASHPKAGQVQGWLETIAGLGAKAA</sequence>